<feature type="non-terminal residue" evidence="1">
    <location>
        <position position="288"/>
    </location>
</feature>
<accession>A0A0F9HBZ7</accession>
<dbReference type="AlphaFoldDB" id="A0A0F9HBZ7"/>
<organism evidence="1">
    <name type="scientific">marine sediment metagenome</name>
    <dbReference type="NCBI Taxonomy" id="412755"/>
    <lineage>
        <taxon>unclassified sequences</taxon>
        <taxon>metagenomes</taxon>
        <taxon>ecological metagenomes</taxon>
    </lineage>
</organism>
<gene>
    <name evidence="1" type="ORF">LCGC14_1802450</name>
</gene>
<reference evidence="1" key="1">
    <citation type="journal article" date="2015" name="Nature">
        <title>Complex archaea that bridge the gap between prokaryotes and eukaryotes.</title>
        <authorList>
            <person name="Spang A."/>
            <person name="Saw J.H."/>
            <person name="Jorgensen S.L."/>
            <person name="Zaremba-Niedzwiedzka K."/>
            <person name="Martijn J."/>
            <person name="Lind A.E."/>
            <person name="van Eijk R."/>
            <person name="Schleper C."/>
            <person name="Guy L."/>
            <person name="Ettema T.J."/>
        </authorList>
    </citation>
    <scope>NUCLEOTIDE SEQUENCE</scope>
</reference>
<evidence type="ECO:0000313" key="1">
    <source>
        <dbReference type="EMBL" id="KKM00632.1"/>
    </source>
</evidence>
<protein>
    <submittedName>
        <fullName evidence="1">Uncharacterized protein</fullName>
    </submittedName>
</protein>
<dbReference type="EMBL" id="LAZR01017389">
    <property type="protein sequence ID" value="KKM00632.1"/>
    <property type="molecule type" value="Genomic_DNA"/>
</dbReference>
<comment type="caution">
    <text evidence="1">The sequence shown here is derived from an EMBL/GenBank/DDBJ whole genome shotgun (WGS) entry which is preliminary data.</text>
</comment>
<proteinExistence type="predicted"/>
<sequence>MSLSGLLRKKIVVGAIITLLVISAGLYARVRYVNKRLVAQVTQSIRLAAALDEAVAEGRRVRAIAIESGAGRGVLEAGAKVTSRVAARVERTSESGGDATVEVRRSAPDINGREGLGEMARGRLTLHDDHGRFEASADYSYSQIQPTPRRDVHLLEDESSGGHKQRKSSLTIGPVAWRIHQVFKIETVEFSQRYEGETLWRGYSVTLTEVSPKTGAELERWVVPYEQIDAEYVPSRRLRQWALFSSAGFSYSDDDPGFYGEFGLRVRQLSGAVGITDEGTYGRGGWDK</sequence>
<name>A0A0F9HBZ7_9ZZZZ</name>